<protein>
    <recommendedName>
        <fullName evidence="12">Interleukin-1</fullName>
    </recommendedName>
</protein>
<sequence>MESQMKSNESKMLQSQMPEGLELEITHHPLTMKSVVNLVIAMERLKGSRSESLLSTEFRNENLLSMMIDTIVEEQIVFERYSAPQKKYMRMSMQEYSVSDSEKRSLVRVPDSMELNAVMLQGGSECRKVNLSLSTYVHLESSINAQTVALGIRGTNFFLSCHKDGEEPTLHLEAVEDKEQLSSISSDSELVRFLFNKHITGINLCTLVSVPYSDWYISTAVEENKPVEMCLESAQRNTIFSLLPLKKTPRCEGEM</sequence>
<dbReference type="GO" id="GO:0005615">
    <property type="term" value="C:extracellular space"/>
    <property type="evidence" value="ECO:0007669"/>
    <property type="project" value="UniProtKB-KW"/>
</dbReference>
<dbReference type="SMART" id="SM00125">
    <property type="entry name" value="IL1"/>
    <property type="match status" value="1"/>
</dbReference>
<dbReference type="SUPFAM" id="SSF50353">
    <property type="entry name" value="Cytokine"/>
    <property type="match status" value="1"/>
</dbReference>
<evidence type="ECO:0000256" key="6">
    <source>
        <dbReference type="ARBA" id="ARBA00022514"/>
    </source>
</evidence>
<dbReference type="PRINTS" id="PR01359">
    <property type="entry name" value="INTRLEUKIN1B"/>
</dbReference>
<keyword evidence="5" id="KW-0963">Cytoplasm</keyword>
<dbReference type="Gene3D" id="2.80.10.50">
    <property type="match status" value="1"/>
</dbReference>
<keyword evidence="8" id="KW-0666">Pyrogen</keyword>
<dbReference type="PRINTS" id="PR00264">
    <property type="entry name" value="INTERLEUKIN1"/>
</dbReference>
<dbReference type="Proteomes" id="UP000516260">
    <property type="component" value="Chromosome 4"/>
</dbReference>
<dbReference type="GO" id="GO:0001660">
    <property type="term" value="P:fever generation"/>
    <property type="evidence" value="ECO:0007669"/>
    <property type="project" value="UniProtKB-KW"/>
</dbReference>
<dbReference type="CDD" id="cd23296">
    <property type="entry name" value="beta-trefoil_IL1B"/>
    <property type="match status" value="1"/>
</dbReference>
<keyword evidence="14" id="KW-1185">Reference proteome</keyword>
<evidence type="ECO:0000256" key="2">
    <source>
        <dbReference type="ARBA" id="ARBA00004514"/>
    </source>
</evidence>
<reference evidence="13 14" key="1">
    <citation type="submission" date="2019-04" db="EMBL/GenBank/DDBJ databases">
        <title>The sequence and de novo assembly of Takifugu bimaculatus genome using PacBio and Hi-C technologies.</title>
        <authorList>
            <person name="Xu P."/>
            <person name="Liu B."/>
            <person name="Zhou Z."/>
        </authorList>
    </citation>
    <scope>NUCLEOTIDE SEQUENCE [LARGE SCALE GENOMIC DNA]</scope>
    <source>
        <strain evidence="13">TB-2018</strain>
        <tissue evidence="13">Muscle</tissue>
    </source>
</reference>
<proteinExistence type="inferred from homology"/>
<evidence type="ECO:0000256" key="10">
    <source>
        <dbReference type="ARBA" id="ARBA00023228"/>
    </source>
</evidence>
<dbReference type="PRINTS" id="PR01357">
    <property type="entry name" value="INTRLEUKN1AB"/>
</dbReference>
<keyword evidence="10" id="KW-0458">Lysosome</keyword>
<evidence type="ECO:0000256" key="12">
    <source>
        <dbReference type="RuleBase" id="RU003753"/>
    </source>
</evidence>
<evidence type="ECO:0000313" key="14">
    <source>
        <dbReference type="Proteomes" id="UP000516260"/>
    </source>
</evidence>
<dbReference type="PANTHER" id="PTHR10078">
    <property type="entry name" value="INTERLEUKIN-1 FAMILY MEMBER"/>
    <property type="match status" value="1"/>
</dbReference>
<dbReference type="GO" id="GO:0005829">
    <property type="term" value="C:cytosol"/>
    <property type="evidence" value="ECO:0007669"/>
    <property type="project" value="UniProtKB-SubCell"/>
</dbReference>
<evidence type="ECO:0000256" key="4">
    <source>
        <dbReference type="ARBA" id="ARBA00010448"/>
    </source>
</evidence>
<dbReference type="GO" id="GO:0005149">
    <property type="term" value="F:interleukin-1 receptor binding"/>
    <property type="evidence" value="ECO:0007669"/>
    <property type="project" value="UniProtKB-UniRule"/>
</dbReference>
<keyword evidence="11" id="KW-0497">Mitogen</keyword>
<dbReference type="GO" id="GO:0005125">
    <property type="term" value="F:cytokine activity"/>
    <property type="evidence" value="ECO:0007669"/>
    <property type="project" value="UniProtKB-UniRule"/>
</dbReference>
<dbReference type="InterPro" id="IPR008996">
    <property type="entry name" value="IL1/FGF"/>
</dbReference>
<dbReference type="AlphaFoldDB" id="A0A4Z2BCK4"/>
<comment type="similarity">
    <text evidence="4 12">Belongs to the IL-1 family.</text>
</comment>
<comment type="caution">
    <text evidence="13">The sequence shown here is derived from an EMBL/GenBank/DDBJ whole genome shotgun (WGS) entry which is preliminary data.</text>
</comment>
<evidence type="ECO:0000256" key="11">
    <source>
        <dbReference type="ARBA" id="ARBA00023246"/>
    </source>
</evidence>
<keyword evidence="7 12" id="KW-0964">Secreted</keyword>
<comment type="subcellular location">
    <subcellularLocation>
        <location evidence="2">Cytoplasm</location>
        <location evidence="2">Cytosol</location>
    </subcellularLocation>
    <subcellularLocation>
        <location evidence="1">Lysosome</location>
    </subcellularLocation>
    <subcellularLocation>
        <location evidence="3">Secreted</location>
        <location evidence="3">Extracellular exosome</location>
    </subcellularLocation>
</comment>
<keyword evidence="6" id="KW-0202">Cytokine</keyword>
<evidence type="ECO:0000256" key="8">
    <source>
        <dbReference type="ARBA" id="ARBA00022620"/>
    </source>
</evidence>
<dbReference type="InterPro" id="IPR000975">
    <property type="entry name" value="IL-1_fam"/>
</dbReference>
<evidence type="ECO:0000256" key="9">
    <source>
        <dbReference type="ARBA" id="ARBA00023198"/>
    </source>
</evidence>
<dbReference type="GO" id="GO:0006955">
    <property type="term" value="P:immune response"/>
    <property type="evidence" value="ECO:0007669"/>
    <property type="project" value="InterPro"/>
</dbReference>
<keyword evidence="9" id="KW-0395">Inflammatory response</keyword>
<name>A0A4Z2BCK4_9TELE</name>
<evidence type="ECO:0000256" key="1">
    <source>
        <dbReference type="ARBA" id="ARBA00004371"/>
    </source>
</evidence>
<dbReference type="Pfam" id="PF00340">
    <property type="entry name" value="IL1"/>
    <property type="match status" value="1"/>
</dbReference>
<dbReference type="GO" id="GO:0010628">
    <property type="term" value="P:positive regulation of gene expression"/>
    <property type="evidence" value="ECO:0007669"/>
    <property type="project" value="TreeGrafter"/>
</dbReference>
<dbReference type="EMBL" id="SWLE01000017">
    <property type="protein sequence ID" value="TNM89368.1"/>
    <property type="molecule type" value="Genomic_DNA"/>
</dbReference>
<organism evidence="13 14">
    <name type="scientific">Takifugu bimaculatus</name>
    <dbReference type="NCBI Taxonomy" id="433685"/>
    <lineage>
        <taxon>Eukaryota</taxon>
        <taxon>Metazoa</taxon>
        <taxon>Chordata</taxon>
        <taxon>Craniata</taxon>
        <taxon>Vertebrata</taxon>
        <taxon>Euteleostomi</taxon>
        <taxon>Actinopterygii</taxon>
        <taxon>Neopterygii</taxon>
        <taxon>Teleostei</taxon>
        <taxon>Neoteleostei</taxon>
        <taxon>Acanthomorphata</taxon>
        <taxon>Eupercaria</taxon>
        <taxon>Tetraodontiformes</taxon>
        <taxon>Tetradontoidea</taxon>
        <taxon>Tetraodontidae</taxon>
        <taxon>Takifugu</taxon>
    </lineage>
</organism>
<dbReference type="GO" id="GO:0019221">
    <property type="term" value="P:cytokine-mediated signaling pathway"/>
    <property type="evidence" value="ECO:0007669"/>
    <property type="project" value="TreeGrafter"/>
</dbReference>
<dbReference type="GO" id="GO:0005764">
    <property type="term" value="C:lysosome"/>
    <property type="evidence" value="ECO:0007669"/>
    <property type="project" value="UniProtKB-SubCell"/>
</dbReference>
<evidence type="ECO:0000256" key="5">
    <source>
        <dbReference type="ARBA" id="ARBA00022490"/>
    </source>
</evidence>
<dbReference type="GO" id="GO:0071222">
    <property type="term" value="P:cellular response to lipopolysaccharide"/>
    <property type="evidence" value="ECO:0007669"/>
    <property type="project" value="TreeGrafter"/>
</dbReference>
<dbReference type="GO" id="GO:0042119">
    <property type="term" value="P:neutrophil activation"/>
    <property type="evidence" value="ECO:0007669"/>
    <property type="project" value="TreeGrafter"/>
</dbReference>
<accession>A0A4Z2BCK4</accession>
<gene>
    <name evidence="13" type="ORF">fugu_003602</name>
</gene>
<dbReference type="GO" id="GO:1901222">
    <property type="term" value="P:regulation of non-canonical NF-kappaB signal transduction"/>
    <property type="evidence" value="ECO:0007669"/>
    <property type="project" value="TreeGrafter"/>
</dbReference>
<evidence type="ECO:0000256" key="7">
    <source>
        <dbReference type="ARBA" id="ARBA00022525"/>
    </source>
</evidence>
<dbReference type="GO" id="GO:0048246">
    <property type="term" value="P:macrophage chemotaxis"/>
    <property type="evidence" value="ECO:0007669"/>
    <property type="project" value="TreeGrafter"/>
</dbReference>
<dbReference type="PANTHER" id="PTHR10078:SF30">
    <property type="entry name" value="INTERLEUKIN-1 BETA"/>
    <property type="match status" value="1"/>
</dbReference>
<evidence type="ECO:0000256" key="3">
    <source>
        <dbReference type="ARBA" id="ARBA00004550"/>
    </source>
</evidence>
<dbReference type="GO" id="GO:0051781">
    <property type="term" value="P:positive regulation of cell division"/>
    <property type="evidence" value="ECO:0007669"/>
    <property type="project" value="UniProtKB-KW"/>
</dbReference>
<evidence type="ECO:0000313" key="13">
    <source>
        <dbReference type="EMBL" id="TNM89368.1"/>
    </source>
</evidence>